<keyword evidence="1" id="KW-0472">Membrane</keyword>
<dbReference type="GO" id="GO:0000155">
    <property type="term" value="F:phosphorelay sensor kinase activity"/>
    <property type="evidence" value="ECO:0007669"/>
    <property type="project" value="InterPro"/>
</dbReference>
<dbReference type="PANTHER" id="PTHR34220:SF7">
    <property type="entry name" value="SENSOR HISTIDINE KINASE YPDA"/>
    <property type="match status" value="1"/>
</dbReference>
<dbReference type="AlphaFoldDB" id="A0A2W7NKH4"/>
<dbReference type="InterPro" id="IPR050640">
    <property type="entry name" value="Bact_2-comp_sensor_kinase"/>
</dbReference>
<reference evidence="3 4" key="1">
    <citation type="submission" date="2018-06" db="EMBL/GenBank/DDBJ databases">
        <title>Genomic Encyclopedia of Archaeal and Bacterial Type Strains, Phase II (KMG-II): from individual species to whole genera.</title>
        <authorList>
            <person name="Goeker M."/>
        </authorList>
    </citation>
    <scope>NUCLEOTIDE SEQUENCE [LARGE SCALE GENOMIC DNA]</scope>
    <source>
        <strain evidence="3 4">DSM 6779</strain>
    </source>
</reference>
<accession>A0A2W7NKH4</accession>
<keyword evidence="1" id="KW-0812">Transmembrane</keyword>
<evidence type="ECO:0000313" key="4">
    <source>
        <dbReference type="Proteomes" id="UP000249239"/>
    </source>
</evidence>
<evidence type="ECO:0000256" key="1">
    <source>
        <dbReference type="SAM" id="Phobius"/>
    </source>
</evidence>
<keyword evidence="3" id="KW-0418">Kinase</keyword>
<organism evidence="3 4">
    <name type="scientific">Breznakibacter xylanolyticus</name>
    <dbReference type="NCBI Taxonomy" id="990"/>
    <lineage>
        <taxon>Bacteria</taxon>
        <taxon>Pseudomonadati</taxon>
        <taxon>Bacteroidota</taxon>
        <taxon>Bacteroidia</taxon>
        <taxon>Marinilabiliales</taxon>
        <taxon>Marinilabiliaceae</taxon>
        <taxon>Breznakibacter</taxon>
    </lineage>
</organism>
<dbReference type="GO" id="GO:0016020">
    <property type="term" value="C:membrane"/>
    <property type="evidence" value="ECO:0007669"/>
    <property type="project" value="InterPro"/>
</dbReference>
<dbReference type="InterPro" id="IPR010559">
    <property type="entry name" value="Sig_transdc_His_kin_internal"/>
</dbReference>
<feature type="transmembrane region" description="Helical" evidence="1">
    <location>
        <begin position="46"/>
        <end position="68"/>
    </location>
</feature>
<feature type="transmembrane region" description="Helical" evidence="1">
    <location>
        <begin position="74"/>
        <end position="97"/>
    </location>
</feature>
<keyword evidence="1" id="KW-1133">Transmembrane helix</keyword>
<proteinExistence type="predicted"/>
<evidence type="ECO:0000313" key="3">
    <source>
        <dbReference type="EMBL" id="PZX20370.1"/>
    </source>
</evidence>
<gene>
    <name evidence="3" type="ORF">LX69_00367</name>
</gene>
<keyword evidence="3" id="KW-0808">Transferase</keyword>
<comment type="caution">
    <text evidence="3">The sequence shown here is derived from an EMBL/GenBank/DDBJ whole genome shotgun (WGS) entry which is preliminary data.</text>
</comment>
<feature type="transmembrane region" description="Helical" evidence="1">
    <location>
        <begin position="178"/>
        <end position="198"/>
    </location>
</feature>
<dbReference type="EMBL" id="QKZK01000002">
    <property type="protein sequence ID" value="PZX20370.1"/>
    <property type="molecule type" value="Genomic_DNA"/>
</dbReference>
<keyword evidence="4" id="KW-1185">Reference proteome</keyword>
<dbReference type="Pfam" id="PF06580">
    <property type="entry name" value="His_kinase"/>
    <property type="match status" value="1"/>
</dbReference>
<evidence type="ECO:0000259" key="2">
    <source>
        <dbReference type="Pfam" id="PF06580"/>
    </source>
</evidence>
<feature type="domain" description="Signal transduction histidine kinase internal region" evidence="2">
    <location>
        <begin position="219"/>
        <end position="294"/>
    </location>
</feature>
<feature type="transmembrane region" description="Helical" evidence="1">
    <location>
        <begin position="12"/>
        <end position="34"/>
    </location>
</feature>
<protein>
    <submittedName>
        <fullName evidence="3">Histidine kinase</fullName>
    </submittedName>
</protein>
<feature type="transmembrane region" description="Helical" evidence="1">
    <location>
        <begin position="106"/>
        <end position="126"/>
    </location>
</feature>
<sequence>MGGRLVGVILRLVIEMVRLIDIFFPHAAFVYFCSMNKSVFNQWMEILAHAAIWVGYSFLVFSVPIASADTLSLAWFYVLRALVVNSLLFYVNIYVLLPRYIAKSRYLGYILITLALLMITTLMFQYTEHWFGLDEFKERMGRFPEHFNGMEGREGVPPLPDGERGRLMLKPLLMGPTMAFGFMSALGILFISTIFWMMNETRMRRQREMALVTENLMTEMKFLKSQINPHFLFNALNNIYSLSRLRSEKAPDMILKLSDMLRFVLYESEDKKVPLGREMDYIYHYVDFQKIKIEGEPRIVMEMDGADRMLKIEPMLLIPFVENCFKHSKIEDVRHGWMHMKLTTAYDKLYFVVVNSLPSTAVQVDPMGGIGIENVKKRLNFLYPGKHRLDIERKDKEYRVELVLELK</sequence>
<name>A0A2W7NKH4_9BACT</name>
<dbReference type="PANTHER" id="PTHR34220">
    <property type="entry name" value="SENSOR HISTIDINE KINASE YPDA"/>
    <property type="match status" value="1"/>
</dbReference>
<dbReference type="Proteomes" id="UP000249239">
    <property type="component" value="Unassembled WGS sequence"/>
</dbReference>